<dbReference type="RefSeq" id="WP_260103890.1">
    <property type="nucleotide sequence ID" value="NZ_JALXSQ010000007.1"/>
</dbReference>
<evidence type="ECO:0000313" key="3">
    <source>
        <dbReference type="Proteomes" id="UP001525379"/>
    </source>
</evidence>
<evidence type="ECO:0008006" key="4">
    <source>
        <dbReference type="Google" id="ProtNLM"/>
    </source>
</evidence>
<keyword evidence="1" id="KW-1133">Transmembrane helix</keyword>
<evidence type="ECO:0000313" key="2">
    <source>
        <dbReference type="EMBL" id="MCT2042321.1"/>
    </source>
</evidence>
<accession>A0ABT2HVH8</accession>
<feature type="transmembrane region" description="Helical" evidence="1">
    <location>
        <begin position="57"/>
        <end position="76"/>
    </location>
</feature>
<keyword evidence="1" id="KW-0472">Membrane</keyword>
<feature type="transmembrane region" description="Helical" evidence="1">
    <location>
        <begin position="97"/>
        <end position="119"/>
    </location>
</feature>
<organism evidence="2 3">
    <name type="scientific">Pseudoclavibacter albus</name>
    <dbReference type="NCBI Taxonomy" id="272241"/>
    <lineage>
        <taxon>Bacteria</taxon>
        <taxon>Bacillati</taxon>
        <taxon>Actinomycetota</taxon>
        <taxon>Actinomycetes</taxon>
        <taxon>Micrococcales</taxon>
        <taxon>Microbacteriaceae</taxon>
        <taxon>Pseudoclavibacter</taxon>
    </lineage>
</organism>
<feature type="transmembrane region" description="Helical" evidence="1">
    <location>
        <begin position="20"/>
        <end position="45"/>
    </location>
</feature>
<comment type="caution">
    <text evidence="2">The sequence shown here is derived from an EMBL/GenBank/DDBJ whole genome shotgun (WGS) entry which is preliminary data.</text>
</comment>
<keyword evidence="3" id="KW-1185">Reference proteome</keyword>
<gene>
    <name evidence="2" type="ORF">M3D15_03050</name>
</gene>
<feature type="transmembrane region" description="Helical" evidence="1">
    <location>
        <begin position="139"/>
        <end position="158"/>
    </location>
</feature>
<dbReference type="Proteomes" id="UP001525379">
    <property type="component" value="Unassembled WGS sequence"/>
</dbReference>
<evidence type="ECO:0000256" key="1">
    <source>
        <dbReference type="SAM" id="Phobius"/>
    </source>
</evidence>
<sequence length="167" mass="17095">MSPAPGETTAGDHDRMGGAIGWAAGAAMAYLALVFTTWGFLSLFLERDVVPEGHSRFMYPIATTVAILLVAILVGVPRYTGIRRDRAEPSRQFGAAIAGAGFVWLVFGAVVGLVAMIAPGPGDLGGALGTAVGLGLQDFAPVIPITAAPILLITRVLIARGPGASRA</sequence>
<keyword evidence="1" id="KW-0812">Transmembrane</keyword>
<proteinExistence type="predicted"/>
<dbReference type="EMBL" id="JALXSQ010000007">
    <property type="protein sequence ID" value="MCT2042321.1"/>
    <property type="molecule type" value="Genomic_DNA"/>
</dbReference>
<name>A0ABT2HVH8_9MICO</name>
<reference evidence="2 3" key="1">
    <citation type="submission" date="2022-04" db="EMBL/GenBank/DDBJ databases">
        <title>Human microbiome associated bacterial genomes.</title>
        <authorList>
            <person name="Sandstrom S."/>
            <person name="Salamzade R."/>
            <person name="Kalan L.R."/>
        </authorList>
    </citation>
    <scope>NUCLEOTIDE SEQUENCE [LARGE SCALE GENOMIC DNA]</scope>
    <source>
        <strain evidence="3">p3-SID1799</strain>
    </source>
</reference>
<protein>
    <recommendedName>
        <fullName evidence="4">Tripartite tricarboxylate transporter TctB family protein</fullName>
    </recommendedName>
</protein>